<dbReference type="EMBL" id="JADFTS010000003">
    <property type="protein sequence ID" value="KAF9615225.1"/>
    <property type="molecule type" value="Genomic_DNA"/>
</dbReference>
<evidence type="ECO:0000259" key="2">
    <source>
        <dbReference type="Pfam" id="PF07744"/>
    </source>
</evidence>
<evidence type="ECO:0000256" key="1">
    <source>
        <dbReference type="SAM" id="MobiDB-lite"/>
    </source>
</evidence>
<accession>A0A835IC06</accession>
<dbReference type="GO" id="GO:0006351">
    <property type="term" value="P:DNA-templated transcription"/>
    <property type="evidence" value="ECO:0007669"/>
    <property type="project" value="TreeGrafter"/>
</dbReference>
<feature type="compositionally biased region" description="Polar residues" evidence="1">
    <location>
        <begin position="755"/>
        <end position="776"/>
    </location>
</feature>
<protein>
    <recommendedName>
        <fullName evidence="2">Spen paralogue and orthologue SPOC C-terminal domain-containing protein</fullName>
    </recommendedName>
</protein>
<feature type="region of interest" description="Disordered" evidence="1">
    <location>
        <begin position="1"/>
        <end position="47"/>
    </location>
</feature>
<keyword evidence="4" id="KW-1185">Reference proteome</keyword>
<dbReference type="AlphaFoldDB" id="A0A835IC06"/>
<proteinExistence type="predicted"/>
<feature type="compositionally biased region" description="Polar residues" evidence="1">
    <location>
        <begin position="1"/>
        <end position="11"/>
    </location>
</feature>
<comment type="caution">
    <text evidence="3">The sequence shown here is derived from an EMBL/GenBank/DDBJ whole genome shotgun (WGS) entry which is preliminary data.</text>
</comment>
<dbReference type="PANTHER" id="PTHR11477">
    <property type="entry name" value="TRANSCRIPTION FACTOR S-II ZINC FINGER DOMAIN-CONTAINING PROTEIN"/>
    <property type="match status" value="1"/>
</dbReference>
<feature type="compositionally biased region" description="Basic and acidic residues" evidence="1">
    <location>
        <begin position="38"/>
        <end position="47"/>
    </location>
</feature>
<feature type="region of interest" description="Disordered" evidence="1">
    <location>
        <begin position="755"/>
        <end position="783"/>
    </location>
</feature>
<feature type="region of interest" description="Disordered" evidence="1">
    <location>
        <begin position="319"/>
        <end position="341"/>
    </location>
</feature>
<dbReference type="OrthoDB" id="1939347at2759"/>
<name>A0A835IC06_9MAGN</name>
<dbReference type="PANTHER" id="PTHR11477:SF37">
    <property type="entry name" value="SPEN PARALOGUE AND ORTHOLOGUE SPOC C-TERMINAL DOMAIN-CONTAINING PROTEIN"/>
    <property type="match status" value="1"/>
</dbReference>
<dbReference type="Proteomes" id="UP000631114">
    <property type="component" value="Unassembled WGS sequence"/>
</dbReference>
<feature type="region of interest" description="Disordered" evidence="1">
    <location>
        <begin position="544"/>
        <end position="621"/>
    </location>
</feature>
<feature type="compositionally biased region" description="Polar residues" evidence="1">
    <location>
        <begin position="547"/>
        <end position="562"/>
    </location>
</feature>
<dbReference type="InterPro" id="IPR012921">
    <property type="entry name" value="SPOC_C"/>
</dbReference>
<feature type="region of interest" description="Disordered" evidence="1">
    <location>
        <begin position="911"/>
        <end position="931"/>
    </location>
</feature>
<organism evidence="3 4">
    <name type="scientific">Coptis chinensis</name>
    <dbReference type="NCBI Taxonomy" id="261450"/>
    <lineage>
        <taxon>Eukaryota</taxon>
        <taxon>Viridiplantae</taxon>
        <taxon>Streptophyta</taxon>
        <taxon>Embryophyta</taxon>
        <taxon>Tracheophyta</taxon>
        <taxon>Spermatophyta</taxon>
        <taxon>Magnoliopsida</taxon>
        <taxon>Ranunculales</taxon>
        <taxon>Ranunculaceae</taxon>
        <taxon>Coptidoideae</taxon>
        <taxon>Coptis</taxon>
    </lineage>
</organism>
<dbReference type="CDD" id="cd21538">
    <property type="entry name" value="SPOC_TFIIS"/>
    <property type="match status" value="1"/>
</dbReference>
<feature type="domain" description="Spen paralogue and orthologue SPOC C-terminal" evidence="2">
    <location>
        <begin position="404"/>
        <end position="520"/>
    </location>
</feature>
<feature type="compositionally biased region" description="Acidic residues" evidence="1">
    <location>
        <begin position="608"/>
        <end position="620"/>
    </location>
</feature>
<sequence length="931" mass="101518">MWHQKQNNEMFSSRVMGPLQYNDPHDGNSKLPAPSGVSDRDFLAESSRKRKAEAMDYAGNATPDVIYQSVIENCWPNESNQPHRFGDFARMNEPGNAMRRFSNQTPSSESGVKVFQSERDQSQGVNSYSLNLQINDEKMIDSHSSTQPQAFHQIGRSALLRPPVRMIPTLSGPQSISYNIFSQIEAHMHPYRDPNDTSVEKAFSGLGKDSMNFGNTNHIPNDNSLLDFRMKSSDLSSSLEVSQPNDEVFKHDVNLDRGTCIDDVLKNGPAIDMKQRGQALEVEKSTGVSIISSSLGSACAEENKTEQFIRSYNSEVRTGSPINRGASSQMKLNNHNGGDSDSQIMERKEGSHVENENHSLRKDILPKNADTPTQVLTGHGHGDDLQLVSHNLDGNSKSLAEKVNSITEKLWDGSLQLSASVTVSAVSFFKSGEKAPDVKWSKSIVVKGKVRLEAFEKFIQELPRSRSRGLMVISLCWKVGSSKTALSGMKEVAKGYKEEEKVGFAQPSRGIDLYVCPRSDIIITILAKYGFFKGMAALEDTKRNKNKISPSPEQPLNLTSNPVIPLTAKDNTPTIHLGENSSPLSSKVSSAPLDIPVSKGTENRPVSGDDDNNEDEDLPEFDFGNSCAVSQHGVSKSPVPSSSTHVSNAVPLEMKVSAEGVQPMGIANQQRSQAMTFSVVSGASPSKGFGEGLSLRPALSYSDEKLLAQGKEPSVQPVVGNPAPSIALPAPNNLWDDGDDMPEWCPPNLCHQSRPATMSTTRPSIPCTPSSVINPKSENKLPGQPPTMATTMPAVPYISPPVFNHNSGYIRPGLPPRMATTRPSFTYMLSPVPRKLEHMLPGPPPLPPLPPPPPPLVFVRPQFQNQGLSHGYQSSKIISTKPAQIGSVDGLAHVGLRSSMGFTSNSNLRPQVNRFDMKPPIRPAGWSGWRP</sequence>
<feature type="compositionally biased region" description="Low complexity" evidence="1">
    <location>
        <begin position="581"/>
        <end position="590"/>
    </location>
</feature>
<dbReference type="Pfam" id="PF07744">
    <property type="entry name" value="SPOC"/>
    <property type="match status" value="1"/>
</dbReference>
<evidence type="ECO:0000313" key="3">
    <source>
        <dbReference type="EMBL" id="KAF9615225.1"/>
    </source>
</evidence>
<reference evidence="3 4" key="1">
    <citation type="submission" date="2020-10" db="EMBL/GenBank/DDBJ databases">
        <title>The Coptis chinensis genome and diversification of protoberbering-type alkaloids.</title>
        <authorList>
            <person name="Wang B."/>
            <person name="Shu S."/>
            <person name="Song C."/>
            <person name="Liu Y."/>
        </authorList>
    </citation>
    <scope>NUCLEOTIDE SEQUENCE [LARGE SCALE GENOMIC DNA]</scope>
    <source>
        <strain evidence="3">HL-2020</strain>
        <tissue evidence="3">Leaf</tissue>
    </source>
</reference>
<gene>
    <name evidence="3" type="ORF">IFM89_022487</name>
</gene>
<dbReference type="GO" id="GO:0005634">
    <property type="term" value="C:nucleus"/>
    <property type="evidence" value="ECO:0007669"/>
    <property type="project" value="TreeGrafter"/>
</dbReference>
<evidence type="ECO:0000313" key="4">
    <source>
        <dbReference type="Proteomes" id="UP000631114"/>
    </source>
</evidence>